<dbReference type="RefSeq" id="XP_013771942.1">
    <property type="nucleotide sequence ID" value="XM_013916488.2"/>
</dbReference>
<dbReference type="InterPro" id="IPR026111">
    <property type="entry name" value="Abra"/>
</dbReference>
<dbReference type="InterPro" id="IPR027817">
    <property type="entry name" value="Costars_dom"/>
</dbReference>
<dbReference type="Pfam" id="PF14705">
    <property type="entry name" value="Costars"/>
    <property type="match status" value="1"/>
</dbReference>
<dbReference type="PANTHER" id="PTHR22739">
    <property type="entry name" value="STRIATED MUSCLE ACTIVATOR OF RHO-DEPENDENT SIGNALING-RELATED"/>
    <property type="match status" value="1"/>
</dbReference>
<evidence type="ECO:0000259" key="2">
    <source>
        <dbReference type="SMART" id="SM01283"/>
    </source>
</evidence>
<dbReference type="Proteomes" id="UP000694941">
    <property type="component" value="Unplaced"/>
</dbReference>
<organism evidence="3 4">
    <name type="scientific">Limulus polyphemus</name>
    <name type="common">Atlantic horseshoe crab</name>
    <dbReference type="NCBI Taxonomy" id="6850"/>
    <lineage>
        <taxon>Eukaryota</taxon>
        <taxon>Metazoa</taxon>
        <taxon>Ecdysozoa</taxon>
        <taxon>Arthropoda</taxon>
        <taxon>Chelicerata</taxon>
        <taxon>Merostomata</taxon>
        <taxon>Xiphosura</taxon>
        <taxon>Limulidae</taxon>
        <taxon>Limulus</taxon>
    </lineage>
</organism>
<accession>A0ABM1AZW8</accession>
<evidence type="ECO:0000313" key="5">
    <source>
        <dbReference type="RefSeq" id="XP_022238621.1"/>
    </source>
</evidence>
<dbReference type="PANTHER" id="PTHR22739:SF7">
    <property type="entry name" value="EG:152A3.3 PROTEIN-RELATED"/>
    <property type="match status" value="1"/>
</dbReference>
<reference evidence="4 5" key="1">
    <citation type="submission" date="2025-05" db="UniProtKB">
        <authorList>
            <consortium name="RefSeq"/>
        </authorList>
    </citation>
    <scope>IDENTIFICATION</scope>
    <source>
        <tissue evidence="4 5">Muscle</tissue>
    </source>
</reference>
<dbReference type="SMART" id="SM01283">
    <property type="entry name" value="Costars"/>
    <property type="match status" value="1"/>
</dbReference>
<feature type="compositionally biased region" description="Basic and acidic residues" evidence="1">
    <location>
        <begin position="51"/>
        <end position="68"/>
    </location>
</feature>
<feature type="domain" description="Costars" evidence="2">
    <location>
        <begin position="155"/>
        <end position="231"/>
    </location>
</feature>
<dbReference type="Gene3D" id="1.10.10.1540">
    <property type="entry name" value="Costar domain"/>
    <property type="match status" value="1"/>
</dbReference>
<dbReference type="GeneID" id="106457105"/>
<sequence>MDQQRKQPVKIYGNVGLAGRIASFQRKVEGHKETQDINPFSEWEEVPHRTRLDKDDSNCRIPGEESKIETQGSKADHGMAQLRKQPVKIYGNTGLASRVSMFQKKAEEHKNKQMINPFSSWEGASHRARLDKDDPRYGKPVEGSKTEGRGIKANEMISNEIKFLCEMIWKNGEQNYDGTADITFGELFQIYTVISNKLVGVLMRARKHGLVYFEGEMLFQRRDDDVLISLLKPIDEISTLFSHET</sequence>
<evidence type="ECO:0000313" key="3">
    <source>
        <dbReference type="Proteomes" id="UP000694941"/>
    </source>
</evidence>
<evidence type="ECO:0000256" key="1">
    <source>
        <dbReference type="SAM" id="MobiDB-lite"/>
    </source>
</evidence>
<protein>
    <submittedName>
        <fullName evidence="4 5">Actin-binding Rho-activating protein-like</fullName>
    </submittedName>
</protein>
<dbReference type="RefSeq" id="XP_022238621.1">
    <property type="nucleotide sequence ID" value="XM_022382913.1"/>
</dbReference>
<evidence type="ECO:0000313" key="4">
    <source>
        <dbReference type="RefSeq" id="XP_013771942.1"/>
    </source>
</evidence>
<feature type="region of interest" description="Disordered" evidence="1">
    <location>
        <begin position="51"/>
        <end position="77"/>
    </location>
</feature>
<keyword evidence="3" id="KW-1185">Reference proteome</keyword>
<gene>
    <name evidence="4 5" type="primary">LOC106457105</name>
</gene>
<dbReference type="InterPro" id="IPR038095">
    <property type="entry name" value="Costars_sf"/>
</dbReference>
<proteinExistence type="predicted"/>
<feature type="region of interest" description="Disordered" evidence="1">
    <location>
        <begin position="126"/>
        <end position="147"/>
    </location>
</feature>
<name>A0ABM1AZW8_LIMPO</name>